<dbReference type="RefSeq" id="WP_268005775.1">
    <property type="nucleotide sequence ID" value="NZ_BSUT01000001.1"/>
</dbReference>
<protein>
    <submittedName>
        <fullName evidence="2">DUF1934 domain-containing protein</fullName>
    </submittedName>
</protein>
<proteinExistence type="predicted"/>
<organism evidence="2 3">
    <name type="scientific">Alicyclobacillus fastidiosus</name>
    <dbReference type="NCBI Taxonomy" id="392011"/>
    <lineage>
        <taxon>Bacteria</taxon>
        <taxon>Bacillati</taxon>
        <taxon>Bacillota</taxon>
        <taxon>Bacilli</taxon>
        <taxon>Bacillales</taxon>
        <taxon>Alicyclobacillaceae</taxon>
        <taxon>Alicyclobacillus</taxon>
    </lineage>
</organism>
<evidence type="ECO:0000313" key="3">
    <source>
        <dbReference type="Proteomes" id="UP001164761"/>
    </source>
</evidence>
<reference evidence="2" key="1">
    <citation type="submission" date="2022-08" db="EMBL/GenBank/DDBJ databases">
        <title>Alicyclobacillus fastidiosus DSM 17978, complete genome.</title>
        <authorList>
            <person name="Wang Q."/>
            <person name="Cai R."/>
            <person name="Wang Z."/>
        </authorList>
    </citation>
    <scope>NUCLEOTIDE SEQUENCE</scope>
    <source>
        <strain evidence="2">DSM 17978</strain>
    </source>
</reference>
<dbReference type="InterPro" id="IPR015231">
    <property type="entry name" value="DUF1934"/>
</dbReference>
<gene>
    <name evidence="2" type="ORF">NZD89_27370</name>
</gene>
<accession>A0ABY6ZID0</accession>
<dbReference type="Proteomes" id="UP001164761">
    <property type="component" value="Chromosome"/>
</dbReference>
<dbReference type="Gene3D" id="2.40.128.20">
    <property type="match status" value="1"/>
</dbReference>
<keyword evidence="3" id="KW-1185">Reference proteome</keyword>
<dbReference type="EMBL" id="CP104067">
    <property type="protein sequence ID" value="WAH41876.1"/>
    <property type="molecule type" value="Genomic_DNA"/>
</dbReference>
<evidence type="ECO:0000256" key="1">
    <source>
        <dbReference type="SAM" id="MobiDB-lite"/>
    </source>
</evidence>
<sequence length="203" mass="22727">MPTEPSTPKKCKRTCVLTWVRRTAAGGQVETERIADVTWQQRAGAHYLSYEESVSGDTGSVRTTLRLEPLALTWIRHGLIDWTHTFREGESHTSRMTMGSQAIAISTQTTHLQVDIHPDGGRVTLAYVMMMAGEESDVALELTFSRSDRTARDSSRKDSPTLDEIRRRNDALGPYLPRGLERRNGGPTDIWTHCNRKQGLSGC</sequence>
<dbReference type="SUPFAM" id="SSF50814">
    <property type="entry name" value="Lipocalins"/>
    <property type="match status" value="1"/>
</dbReference>
<dbReference type="InterPro" id="IPR012674">
    <property type="entry name" value="Calycin"/>
</dbReference>
<evidence type="ECO:0000313" key="2">
    <source>
        <dbReference type="EMBL" id="WAH41876.1"/>
    </source>
</evidence>
<dbReference type="Pfam" id="PF09148">
    <property type="entry name" value="DUF1934"/>
    <property type="match status" value="1"/>
</dbReference>
<name>A0ABY6ZID0_9BACL</name>
<feature type="region of interest" description="Disordered" evidence="1">
    <location>
        <begin position="169"/>
        <end position="188"/>
    </location>
</feature>